<comment type="caution">
    <text evidence="2">The sequence shown here is derived from an EMBL/GenBank/DDBJ whole genome shotgun (WGS) entry which is preliminary data.</text>
</comment>
<evidence type="ECO:0000313" key="2">
    <source>
        <dbReference type="EMBL" id="MCY1721772.1"/>
    </source>
</evidence>
<gene>
    <name evidence="2" type="ORF">OU798_15565</name>
</gene>
<name>A0A9X3F8Q5_9BACT</name>
<reference evidence="2" key="1">
    <citation type="submission" date="2022-11" db="EMBL/GenBank/DDBJ databases">
        <title>Marilongibacter aestuarii gen. nov., sp. nov., isolated from tidal flat sediment.</title>
        <authorList>
            <person name="Jiayan W."/>
        </authorList>
    </citation>
    <scope>NUCLEOTIDE SEQUENCE</scope>
    <source>
        <strain evidence="2">Z1-6</strain>
    </source>
</reference>
<protein>
    <submittedName>
        <fullName evidence="2">Uncharacterized protein</fullName>
    </submittedName>
</protein>
<feature type="signal peptide" evidence="1">
    <location>
        <begin position="1"/>
        <end position="24"/>
    </location>
</feature>
<dbReference type="RefSeq" id="WP_343334100.1">
    <property type="nucleotide sequence ID" value="NZ_JAPOHD010000029.1"/>
</dbReference>
<dbReference type="EMBL" id="JAPOHD010000029">
    <property type="protein sequence ID" value="MCY1721772.1"/>
    <property type="molecule type" value="Genomic_DNA"/>
</dbReference>
<dbReference type="Proteomes" id="UP001145087">
    <property type="component" value="Unassembled WGS sequence"/>
</dbReference>
<dbReference type="AlphaFoldDB" id="A0A9X3F8Q5"/>
<accession>A0A9X3F8Q5</accession>
<sequence length="142" mass="15953">MKKLYIFGLILALWLGVSHQSVFAQAEVKHYTASFSITDSDSGIEYEFDAPANEIITPGGNFLKSLRIKVDKTHVLMQHFGGFPNRWFEFNYLFIDIGNDGEYNKEDGDVLLTDGIAKLNKSGNMTIQFHLNGAGTYLPLGW</sequence>
<feature type="chain" id="PRO_5040815992" evidence="1">
    <location>
        <begin position="25"/>
        <end position="142"/>
    </location>
</feature>
<keyword evidence="1" id="KW-0732">Signal</keyword>
<organism evidence="2 3">
    <name type="scientific">Draconibacterium aestuarii</name>
    <dbReference type="NCBI Taxonomy" id="2998507"/>
    <lineage>
        <taxon>Bacteria</taxon>
        <taxon>Pseudomonadati</taxon>
        <taxon>Bacteroidota</taxon>
        <taxon>Bacteroidia</taxon>
        <taxon>Marinilabiliales</taxon>
        <taxon>Prolixibacteraceae</taxon>
        <taxon>Draconibacterium</taxon>
    </lineage>
</organism>
<evidence type="ECO:0000313" key="3">
    <source>
        <dbReference type="Proteomes" id="UP001145087"/>
    </source>
</evidence>
<evidence type="ECO:0000256" key="1">
    <source>
        <dbReference type="SAM" id="SignalP"/>
    </source>
</evidence>
<proteinExistence type="predicted"/>
<keyword evidence="3" id="KW-1185">Reference proteome</keyword>